<evidence type="ECO:0000313" key="3">
    <source>
        <dbReference type="EMBL" id="TWU24953.1"/>
    </source>
</evidence>
<sequence>MKQPPQSSEKPPARATSSPVPDSPNSDAPSPELIATAFHEAGHAVMALSLGRSIDKVTISPRRLQVEGVRLGACKIQKGRTKSSRDWLEDEVLILFAGMVAEATITGHYCEKGAAQDLRTARRLLHNRPATPRQMERIERRLIDKTAYRLGDEGHAKAIELIAKELLLKTTISGRAVRHFFNMAVKP</sequence>
<keyword evidence="3" id="KW-0645">Protease</keyword>
<keyword evidence="3" id="KW-0378">Hydrolase</keyword>
<dbReference type="InterPro" id="IPR000642">
    <property type="entry name" value="Peptidase_M41"/>
</dbReference>
<dbReference type="GO" id="GO:0005524">
    <property type="term" value="F:ATP binding"/>
    <property type="evidence" value="ECO:0007669"/>
    <property type="project" value="InterPro"/>
</dbReference>
<gene>
    <name evidence="3" type="primary">ftsH_2</name>
    <name evidence="3" type="ORF">Pla52o_12500</name>
</gene>
<evidence type="ECO:0000259" key="2">
    <source>
        <dbReference type="Pfam" id="PF01434"/>
    </source>
</evidence>
<reference evidence="3 4" key="1">
    <citation type="submission" date="2019-02" db="EMBL/GenBank/DDBJ databases">
        <title>Deep-cultivation of Planctomycetes and their phenomic and genomic characterization uncovers novel biology.</title>
        <authorList>
            <person name="Wiegand S."/>
            <person name="Jogler M."/>
            <person name="Boedeker C."/>
            <person name="Pinto D."/>
            <person name="Vollmers J."/>
            <person name="Rivas-Marin E."/>
            <person name="Kohn T."/>
            <person name="Peeters S.H."/>
            <person name="Heuer A."/>
            <person name="Rast P."/>
            <person name="Oberbeckmann S."/>
            <person name="Bunk B."/>
            <person name="Jeske O."/>
            <person name="Meyerdierks A."/>
            <person name="Storesund J.E."/>
            <person name="Kallscheuer N."/>
            <person name="Luecker S."/>
            <person name="Lage O.M."/>
            <person name="Pohl T."/>
            <person name="Merkel B.J."/>
            <person name="Hornburger P."/>
            <person name="Mueller R.-W."/>
            <person name="Bruemmer F."/>
            <person name="Labrenz M."/>
            <person name="Spormann A.M."/>
            <person name="Op Den Camp H."/>
            <person name="Overmann J."/>
            <person name="Amann R."/>
            <person name="Jetten M.S.M."/>
            <person name="Mascher T."/>
            <person name="Medema M.H."/>
            <person name="Devos D.P."/>
            <person name="Kaster A.-K."/>
            <person name="Ovreas L."/>
            <person name="Rohde M."/>
            <person name="Galperin M.Y."/>
            <person name="Jogler C."/>
        </authorList>
    </citation>
    <scope>NUCLEOTIDE SEQUENCE [LARGE SCALE GENOMIC DNA]</scope>
    <source>
        <strain evidence="3 4">Pla52o</strain>
    </source>
</reference>
<proteinExistence type="predicted"/>
<keyword evidence="3" id="KW-0482">Metalloprotease</keyword>
<protein>
    <submittedName>
        <fullName evidence="3">ATP-dependent zinc metalloprotease FtsH</fullName>
    </submittedName>
</protein>
<feature type="domain" description="Peptidase M41" evidence="2">
    <location>
        <begin position="35"/>
        <end position="124"/>
    </location>
</feature>
<evidence type="ECO:0000313" key="4">
    <source>
        <dbReference type="Proteomes" id="UP000316304"/>
    </source>
</evidence>
<dbReference type="GO" id="GO:0006508">
    <property type="term" value="P:proteolysis"/>
    <property type="evidence" value="ECO:0007669"/>
    <property type="project" value="UniProtKB-KW"/>
</dbReference>
<dbReference type="OrthoDB" id="6064590at2"/>
<keyword evidence="4" id="KW-1185">Reference proteome</keyword>
<dbReference type="Pfam" id="PF01434">
    <property type="entry name" value="Peptidase_M41"/>
    <property type="match status" value="1"/>
</dbReference>
<dbReference type="RefSeq" id="WP_146593676.1">
    <property type="nucleotide sequence ID" value="NZ_SJPT01000002.1"/>
</dbReference>
<dbReference type="GO" id="GO:0004176">
    <property type="term" value="F:ATP-dependent peptidase activity"/>
    <property type="evidence" value="ECO:0007669"/>
    <property type="project" value="InterPro"/>
</dbReference>
<evidence type="ECO:0000256" key="1">
    <source>
        <dbReference type="SAM" id="MobiDB-lite"/>
    </source>
</evidence>
<organism evidence="3 4">
    <name type="scientific">Novipirellula galeiformis</name>
    <dbReference type="NCBI Taxonomy" id="2528004"/>
    <lineage>
        <taxon>Bacteria</taxon>
        <taxon>Pseudomonadati</taxon>
        <taxon>Planctomycetota</taxon>
        <taxon>Planctomycetia</taxon>
        <taxon>Pirellulales</taxon>
        <taxon>Pirellulaceae</taxon>
        <taxon>Novipirellula</taxon>
    </lineage>
</organism>
<dbReference type="AlphaFoldDB" id="A0A5C6CJD1"/>
<feature type="compositionally biased region" description="Polar residues" evidence="1">
    <location>
        <begin position="1"/>
        <end position="28"/>
    </location>
</feature>
<dbReference type="Proteomes" id="UP000316304">
    <property type="component" value="Unassembled WGS sequence"/>
</dbReference>
<comment type="caution">
    <text evidence="3">The sequence shown here is derived from an EMBL/GenBank/DDBJ whole genome shotgun (WGS) entry which is preliminary data.</text>
</comment>
<feature type="region of interest" description="Disordered" evidence="1">
    <location>
        <begin position="1"/>
        <end position="31"/>
    </location>
</feature>
<dbReference type="InterPro" id="IPR037219">
    <property type="entry name" value="Peptidase_M41-like"/>
</dbReference>
<accession>A0A5C6CJD1</accession>
<name>A0A5C6CJD1_9BACT</name>
<dbReference type="GO" id="GO:0004222">
    <property type="term" value="F:metalloendopeptidase activity"/>
    <property type="evidence" value="ECO:0007669"/>
    <property type="project" value="InterPro"/>
</dbReference>
<dbReference type="Gene3D" id="1.20.58.760">
    <property type="entry name" value="Peptidase M41"/>
    <property type="match status" value="1"/>
</dbReference>
<dbReference type="EMBL" id="SJPT01000002">
    <property type="protein sequence ID" value="TWU24953.1"/>
    <property type="molecule type" value="Genomic_DNA"/>
</dbReference>
<dbReference type="SUPFAM" id="SSF140990">
    <property type="entry name" value="FtsH protease domain-like"/>
    <property type="match status" value="1"/>
</dbReference>